<dbReference type="GO" id="GO:0016020">
    <property type="term" value="C:membrane"/>
    <property type="evidence" value="ECO:0007669"/>
    <property type="project" value="TreeGrafter"/>
</dbReference>
<protein>
    <submittedName>
        <fullName evidence="2">Pimeloyl-ACP methyl ester carboxylesterase</fullName>
    </submittedName>
</protein>
<dbReference type="SUPFAM" id="SSF53474">
    <property type="entry name" value="alpha/beta-Hydrolases"/>
    <property type="match status" value="1"/>
</dbReference>
<dbReference type="EMBL" id="FOWX01000014">
    <property type="protein sequence ID" value="SFP63529.1"/>
    <property type="molecule type" value="Genomic_DNA"/>
</dbReference>
<evidence type="ECO:0000313" key="3">
    <source>
        <dbReference type="Proteomes" id="UP000198784"/>
    </source>
</evidence>
<dbReference type="STRING" id="289003.SAMN05216190_11475"/>
<accession>A0A1I5RYE5</accession>
<dbReference type="Pfam" id="PF12697">
    <property type="entry name" value="Abhydrolase_6"/>
    <property type="match status" value="1"/>
</dbReference>
<dbReference type="PANTHER" id="PTHR43798">
    <property type="entry name" value="MONOACYLGLYCEROL LIPASE"/>
    <property type="match status" value="1"/>
</dbReference>
<sequence>MSTQQEFSRALVPLNVDGVDLTVAALHRGGDQAPIVFLHGFGSTKEDYADIVRYAAFNGHPFLAYDAPGCGETSCSDLARIGIPFLLKTALAMLEHFGIRRFHLVGHSMGGLTALMLAHQHPERVLSFVDIEGNIAPEDCFLSRQIHDYAREDARRFFADFIERTRHAPAYASALYAASLRHKVRAGAVRGIFESMVALSDHGELMDKFLALPCPRMFMYGEQNASLSYLAYIKSQGVHLAEIRNCGHFPMYSNPTAMWERIAHLQRLSAET</sequence>
<dbReference type="OrthoDB" id="5380819at2"/>
<keyword evidence="3" id="KW-1185">Reference proteome</keyword>
<dbReference type="AlphaFoldDB" id="A0A1I5RYE5"/>
<gene>
    <name evidence="2" type="ORF">SAMN05216190_11475</name>
</gene>
<dbReference type="InterPro" id="IPR000073">
    <property type="entry name" value="AB_hydrolase_1"/>
</dbReference>
<name>A0A1I5RYE5_9PSED</name>
<dbReference type="InterPro" id="IPR050266">
    <property type="entry name" value="AB_hydrolase_sf"/>
</dbReference>
<evidence type="ECO:0000259" key="1">
    <source>
        <dbReference type="Pfam" id="PF12697"/>
    </source>
</evidence>
<feature type="domain" description="AB hydrolase-1" evidence="1">
    <location>
        <begin position="35"/>
        <end position="258"/>
    </location>
</feature>
<dbReference type="Proteomes" id="UP000198784">
    <property type="component" value="Unassembled WGS sequence"/>
</dbReference>
<dbReference type="PANTHER" id="PTHR43798:SF33">
    <property type="entry name" value="HYDROLASE, PUTATIVE (AFU_ORTHOLOGUE AFUA_2G14860)-RELATED"/>
    <property type="match status" value="1"/>
</dbReference>
<organism evidence="2 3">
    <name type="scientific">Pseudomonas borbori</name>
    <dbReference type="NCBI Taxonomy" id="289003"/>
    <lineage>
        <taxon>Bacteria</taxon>
        <taxon>Pseudomonadati</taxon>
        <taxon>Pseudomonadota</taxon>
        <taxon>Gammaproteobacteria</taxon>
        <taxon>Pseudomonadales</taxon>
        <taxon>Pseudomonadaceae</taxon>
        <taxon>Pseudomonas</taxon>
    </lineage>
</organism>
<dbReference type="RefSeq" id="WP_090501414.1">
    <property type="nucleotide sequence ID" value="NZ_FOWX01000014.1"/>
</dbReference>
<dbReference type="Gene3D" id="3.40.50.1820">
    <property type="entry name" value="alpha/beta hydrolase"/>
    <property type="match status" value="1"/>
</dbReference>
<proteinExistence type="predicted"/>
<dbReference type="PRINTS" id="PR00111">
    <property type="entry name" value="ABHYDROLASE"/>
</dbReference>
<dbReference type="InterPro" id="IPR029058">
    <property type="entry name" value="AB_hydrolase_fold"/>
</dbReference>
<evidence type="ECO:0000313" key="2">
    <source>
        <dbReference type="EMBL" id="SFP63529.1"/>
    </source>
</evidence>
<reference evidence="3" key="1">
    <citation type="submission" date="2016-10" db="EMBL/GenBank/DDBJ databases">
        <authorList>
            <person name="Varghese N."/>
            <person name="Submissions S."/>
        </authorList>
    </citation>
    <scope>NUCLEOTIDE SEQUENCE [LARGE SCALE GENOMIC DNA]</scope>
    <source>
        <strain evidence="3">DSM 17834</strain>
    </source>
</reference>